<evidence type="ECO:0000313" key="3">
    <source>
        <dbReference type="EMBL" id="MBD2562158.1"/>
    </source>
</evidence>
<dbReference type="SUPFAM" id="SSF54427">
    <property type="entry name" value="NTF2-like"/>
    <property type="match status" value="2"/>
</dbReference>
<dbReference type="NCBIfam" id="TIGR03798">
    <property type="entry name" value="leader_Nif11"/>
    <property type="match status" value="1"/>
</dbReference>
<keyword evidence="4" id="KW-1185">Reference proteome</keyword>
<feature type="domain" description="SnoaL-like" evidence="2">
    <location>
        <begin position="103"/>
        <end position="194"/>
    </location>
</feature>
<dbReference type="Pfam" id="PF07862">
    <property type="entry name" value="Nif11"/>
    <property type="match status" value="1"/>
</dbReference>
<accession>A0ABR8EW29</accession>
<evidence type="ECO:0000259" key="2">
    <source>
        <dbReference type="Pfam" id="PF12680"/>
    </source>
</evidence>
<dbReference type="InterPro" id="IPR037401">
    <property type="entry name" value="SnoaL-like"/>
</dbReference>
<gene>
    <name evidence="3" type="ORF">H6G95_16375</name>
</gene>
<dbReference type="Gene3D" id="3.10.450.50">
    <property type="match status" value="2"/>
</dbReference>
<proteinExistence type="predicted"/>
<comment type="caution">
    <text evidence="3">The sequence shown here is derived from an EMBL/GenBank/DDBJ whole genome shotgun (WGS) entry which is preliminary data.</text>
</comment>
<name>A0ABR8EW29_NOSLI</name>
<dbReference type="Pfam" id="PF12680">
    <property type="entry name" value="SnoaL_2"/>
    <property type="match status" value="2"/>
</dbReference>
<evidence type="ECO:0000259" key="1">
    <source>
        <dbReference type="Pfam" id="PF07862"/>
    </source>
</evidence>
<dbReference type="InterPro" id="IPR022516">
    <property type="entry name" value="CHP03798_Ocin"/>
</dbReference>
<reference evidence="3 4" key="1">
    <citation type="journal article" date="2020" name="ISME J.">
        <title>Comparative genomics reveals insights into cyanobacterial evolution and habitat adaptation.</title>
        <authorList>
            <person name="Chen M.Y."/>
            <person name="Teng W.K."/>
            <person name="Zhao L."/>
            <person name="Hu C.X."/>
            <person name="Zhou Y.K."/>
            <person name="Han B.P."/>
            <person name="Song L.R."/>
            <person name="Shu W.S."/>
        </authorList>
    </citation>
    <scope>NUCLEOTIDE SEQUENCE [LARGE SCALE GENOMIC DNA]</scope>
    <source>
        <strain evidence="3 4">FACHB-391</strain>
    </source>
</reference>
<dbReference type="InterPro" id="IPR012903">
    <property type="entry name" value="Nif11"/>
</dbReference>
<feature type="domain" description="Nif11" evidence="1">
    <location>
        <begin position="3"/>
        <end position="47"/>
    </location>
</feature>
<dbReference type="EMBL" id="JACJTE010000016">
    <property type="protein sequence ID" value="MBD2562158.1"/>
    <property type="molecule type" value="Genomic_DNA"/>
</dbReference>
<feature type="domain" description="SnoaL-like" evidence="2">
    <location>
        <begin position="286"/>
        <end position="383"/>
    </location>
</feature>
<dbReference type="RefSeq" id="WP_190894512.1">
    <property type="nucleotide sequence ID" value="NZ_JACJTE010000016.1"/>
</dbReference>
<evidence type="ECO:0000313" key="4">
    <source>
        <dbReference type="Proteomes" id="UP000604661"/>
    </source>
</evidence>
<dbReference type="InterPro" id="IPR032710">
    <property type="entry name" value="NTF2-like_dom_sf"/>
</dbReference>
<organism evidence="3 4">
    <name type="scientific">Nostoc linckia FACHB-391</name>
    <dbReference type="NCBI Taxonomy" id="2692906"/>
    <lineage>
        <taxon>Bacteria</taxon>
        <taxon>Bacillati</taxon>
        <taxon>Cyanobacteriota</taxon>
        <taxon>Cyanophyceae</taxon>
        <taxon>Nostocales</taxon>
        <taxon>Nostocaceae</taxon>
        <taxon>Nostoc</taxon>
    </lineage>
</organism>
<dbReference type="Proteomes" id="UP000604661">
    <property type="component" value="Unassembled WGS sequence"/>
</dbReference>
<protein>
    <submittedName>
        <fullName evidence="3">Nif11-like leader peptide family natural product</fullName>
    </submittedName>
</protein>
<sequence>MSQKVISLLASAFENPSLQQKLHSANTPESFVKIASENGYEITKEELAKSLGTVHVVFGEVVLSMMDELMAGASASNDKTPTIEKVSGTNVDLVKCLFSRGEAFDSEGFITFFTDNPVYQFGNFEVCLDKQAIKKSADNFFNQISAVYHEIKVIWELGDLVFVEMDVLYWRKDGSLVSLPCTDIFRVEGDKFSELRIFMDVNPVFDPTLPVPQSASVLTAKEGKQLLPPGTMRKHFAEHPEGKERVKNGFVPKWSIAGQKWSIDSENKANDQSSEQLKAVGELAQSVMNQDWEKVKTYLTPDIFYKVGSGEPVYGPQAVVNFFKQVFNNTAVFYGHEVRKVWQEPGIITIEMDAQYQLVGSKKHVTIACCDIYRLRGNQVSEWRVYADMSPWNTL</sequence>